<proteinExistence type="predicted"/>
<dbReference type="EMBL" id="CP046452">
    <property type="protein sequence ID" value="QGU03007.1"/>
    <property type="molecule type" value="Genomic_DNA"/>
</dbReference>
<evidence type="ECO:0000256" key="2">
    <source>
        <dbReference type="ARBA" id="ARBA00022475"/>
    </source>
</evidence>
<protein>
    <recommendedName>
        <fullName evidence="7">Type II secretion system protein GspF domain-containing protein</fullName>
    </recommendedName>
</protein>
<evidence type="ECO:0000256" key="3">
    <source>
        <dbReference type="ARBA" id="ARBA00022692"/>
    </source>
</evidence>
<dbReference type="Pfam" id="PF00482">
    <property type="entry name" value="T2SSF"/>
    <property type="match status" value="1"/>
</dbReference>
<comment type="subcellular location">
    <subcellularLocation>
        <location evidence="1">Cell membrane</location>
        <topology evidence="1">Multi-pass membrane protein</topology>
    </subcellularLocation>
</comment>
<accession>A0A6B8VTR2</accession>
<evidence type="ECO:0000256" key="5">
    <source>
        <dbReference type="ARBA" id="ARBA00023136"/>
    </source>
</evidence>
<dbReference type="KEGG" id="ckw:CKALI_10785"/>
<feature type="domain" description="Type II secretion system protein GspF" evidence="7">
    <location>
        <begin position="48"/>
        <end position="167"/>
    </location>
</feature>
<dbReference type="RefSeq" id="WP_156193335.1">
    <property type="nucleotide sequence ID" value="NZ_CP046452.1"/>
</dbReference>
<feature type="transmembrane region" description="Helical" evidence="6">
    <location>
        <begin position="149"/>
        <end position="176"/>
    </location>
</feature>
<evidence type="ECO:0000256" key="6">
    <source>
        <dbReference type="SAM" id="Phobius"/>
    </source>
</evidence>
<sequence>MISLSIASLALWLHPSPQITGRIEDLTEPHVRARDGPHSSLDCAADIELYAACLASGVTPALAASTAAEVSVVAPTQWSSVAAMLTLGSPAATAWSPMVGLPHLEELARVAKFSQYTGSSLVRSCEDIATDLRARSAEEATAAAERAGVFIALPLALCFLPAFLVLGLLPIVINLATQHFT</sequence>
<dbReference type="PANTHER" id="PTHR35007">
    <property type="entry name" value="INTEGRAL MEMBRANE PROTEIN-RELATED"/>
    <property type="match status" value="1"/>
</dbReference>
<evidence type="ECO:0000256" key="4">
    <source>
        <dbReference type="ARBA" id="ARBA00022989"/>
    </source>
</evidence>
<evidence type="ECO:0000313" key="8">
    <source>
        <dbReference type="EMBL" id="QGU03007.1"/>
    </source>
</evidence>
<keyword evidence="3 6" id="KW-0812">Transmembrane</keyword>
<dbReference type="Proteomes" id="UP000427071">
    <property type="component" value="Chromosome"/>
</dbReference>
<keyword evidence="5 6" id="KW-0472">Membrane</keyword>
<evidence type="ECO:0000259" key="7">
    <source>
        <dbReference type="Pfam" id="PF00482"/>
    </source>
</evidence>
<evidence type="ECO:0000256" key="1">
    <source>
        <dbReference type="ARBA" id="ARBA00004651"/>
    </source>
</evidence>
<dbReference type="AlphaFoldDB" id="A0A6B8VTR2"/>
<organism evidence="8 9">
    <name type="scientific">Corynebacterium kalinowskii</name>
    <dbReference type="NCBI Taxonomy" id="2675216"/>
    <lineage>
        <taxon>Bacteria</taxon>
        <taxon>Bacillati</taxon>
        <taxon>Actinomycetota</taxon>
        <taxon>Actinomycetes</taxon>
        <taxon>Mycobacteriales</taxon>
        <taxon>Corynebacteriaceae</taxon>
        <taxon>Corynebacterium</taxon>
    </lineage>
</organism>
<reference evidence="9" key="1">
    <citation type="submission" date="2019-11" db="EMBL/GenBank/DDBJ databases">
        <title>Complete genome sequence of Corynebacterium kalinowskii 1959, a novel Corynebacterium species isolated from soil of a small paddock in Vilsendorf, Germany.</title>
        <authorList>
            <person name="Schaffert L."/>
            <person name="Ruwe M."/>
            <person name="Milse J."/>
            <person name="Hanuschka K."/>
            <person name="Ortseifen V."/>
            <person name="Droste J."/>
            <person name="Brandt D."/>
            <person name="Schlueter L."/>
            <person name="Kutter Y."/>
            <person name="Vinke S."/>
            <person name="Viehoefer P."/>
            <person name="Jacob L."/>
            <person name="Luebke N.-C."/>
            <person name="Schulte-Berndt E."/>
            <person name="Hain C."/>
            <person name="Linder M."/>
            <person name="Schmidt P."/>
            <person name="Wollenschlaeger L."/>
            <person name="Luttermann T."/>
            <person name="Thieme E."/>
            <person name="Hassa J."/>
            <person name="Haak M."/>
            <person name="Wittchen M."/>
            <person name="Mentz A."/>
            <person name="Persicke M."/>
            <person name="Busche T."/>
            <person name="Ruckert C."/>
        </authorList>
    </citation>
    <scope>NUCLEOTIDE SEQUENCE [LARGE SCALE GENOMIC DNA]</scope>
    <source>
        <strain evidence="9">1959</strain>
    </source>
</reference>
<keyword evidence="4 6" id="KW-1133">Transmembrane helix</keyword>
<dbReference type="PANTHER" id="PTHR35007:SF3">
    <property type="entry name" value="POSSIBLE CONSERVED ALANINE RICH MEMBRANE PROTEIN"/>
    <property type="match status" value="1"/>
</dbReference>
<dbReference type="GO" id="GO:0005886">
    <property type="term" value="C:plasma membrane"/>
    <property type="evidence" value="ECO:0007669"/>
    <property type="project" value="UniProtKB-SubCell"/>
</dbReference>
<name>A0A6B8VTR2_9CORY</name>
<keyword evidence="9" id="KW-1185">Reference proteome</keyword>
<dbReference type="InterPro" id="IPR018076">
    <property type="entry name" value="T2SS_GspF_dom"/>
</dbReference>
<evidence type="ECO:0000313" key="9">
    <source>
        <dbReference type="Proteomes" id="UP000427071"/>
    </source>
</evidence>
<gene>
    <name evidence="8" type="ORF">CKALI_10785</name>
</gene>
<keyword evidence="2" id="KW-1003">Cell membrane</keyword>